<keyword evidence="4" id="KW-0597">Phosphoprotein</keyword>
<dbReference type="GeneID" id="39576007"/>
<dbReference type="Pfam" id="PF14429">
    <property type="entry name" value="DOCK-C2"/>
    <property type="match status" value="1"/>
</dbReference>
<dbReference type="InterPro" id="IPR027357">
    <property type="entry name" value="DOCKER_dom"/>
</dbReference>
<dbReference type="Gene3D" id="1.25.40.410">
    <property type="match status" value="1"/>
</dbReference>
<evidence type="ECO:0000256" key="4">
    <source>
        <dbReference type="ARBA" id="ARBA00022553"/>
    </source>
</evidence>
<evidence type="ECO:0000259" key="9">
    <source>
        <dbReference type="PROSITE" id="PS50002"/>
    </source>
</evidence>
<feature type="region of interest" description="Disordered" evidence="7">
    <location>
        <begin position="89"/>
        <end position="181"/>
    </location>
</feature>
<dbReference type="SUPFAM" id="SSF50044">
    <property type="entry name" value="SH3-domain"/>
    <property type="match status" value="1"/>
</dbReference>
<evidence type="ECO:0000256" key="6">
    <source>
        <dbReference type="PROSITE-ProRule" id="PRU00983"/>
    </source>
</evidence>
<evidence type="ECO:0000256" key="3">
    <source>
        <dbReference type="ARBA" id="ARBA00022490"/>
    </source>
</evidence>
<dbReference type="InterPro" id="IPR001452">
    <property type="entry name" value="SH3_domain"/>
</dbReference>
<feature type="compositionally biased region" description="Basic residues" evidence="7">
    <location>
        <begin position="139"/>
        <end position="150"/>
    </location>
</feature>
<feature type="signal peptide" evidence="8">
    <location>
        <begin position="1"/>
        <end position="21"/>
    </location>
</feature>
<dbReference type="InterPro" id="IPR042455">
    <property type="entry name" value="DOCK_N_sub1"/>
</dbReference>
<evidence type="ECO:0000313" key="12">
    <source>
        <dbReference type="EMBL" id="ROT42397.1"/>
    </source>
</evidence>
<evidence type="ECO:0000256" key="5">
    <source>
        <dbReference type="PROSITE-ProRule" id="PRU00192"/>
    </source>
</evidence>
<feature type="domain" description="DOCKER" evidence="11">
    <location>
        <begin position="1459"/>
        <end position="1860"/>
    </location>
</feature>
<feature type="chain" id="PRO_5018011185" evidence="8">
    <location>
        <begin position="22"/>
        <end position="2048"/>
    </location>
</feature>
<dbReference type="Gene3D" id="2.60.40.150">
    <property type="entry name" value="C2 domain"/>
    <property type="match status" value="1"/>
</dbReference>
<gene>
    <name evidence="12" type="ORF">SODALDRAFT_267087</name>
</gene>
<dbReference type="STRING" id="1314773.A0A3N2Q6S3"/>
<dbReference type="Pfam" id="PF23554">
    <property type="entry name" value="TPR_DOCK"/>
    <property type="match status" value="1"/>
</dbReference>
<dbReference type="Gene3D" id="1.20.1270.350">
    <property type="entry name" value="Dedicator of cytokinesis N-terminal subdomain"/>
    <property type="match status" value="1"/>
</dbReference>
<reference evidence="12 13" key="1">
    <citation type="journal article" date="2018" name="Mol. Ecol.">
        <title>The obligate alkalophilic soda-lake fungus Sodiomyces alkalinus has shifted to a protein diet.</title>
        <authorList>
            <person name="Grum-Grzhimaylo A.A."/>
            <person name="Falkoski D.L."/>
            <person name="van den Heuvel J."/>
            <person name="Valero-Jimenez C.A."/>
            <person name="Min B."/>
            <person name="Choi I.G."/>
            <person name="Lipzen A."/>
            <person name="Daum C.G."/>
            <person name="Aanen D.K."/>
            <person name="Tsang A."/>
            <person name="Henrissat B."/>
            <person name="Bilanenko E.N."/>
            <person name="de Vries R.P."/>
            <person name="van Kan J.A.L."/>
            <person name="Grigoriev I.V."/>
            <person name="Debets A.J.M."/>
        </authorList>
    </citation>
    <scope>NUCLEOTIDE SEQUENCE [LARGE SCALE GENOMIC DNA]</scope>
    <source>
        <strain evidence="12 13">F11</strain>
    </source>
</reference>
<dbReference type="InterPro" id="IPR027007">
    <property type="entry name" value="C2_DOCK-type_domain"/>
</dbReference>
<protein>
    <submittedName>
        <fullName evidence="12">SH3 domain-containing protein</fullName>
    </submittedName>
</protein>
<dbReference type="SMART" id="SM00326">
    <property type="entry name" value="SH3"/>
    <property type="match status" value="1"/>
</dbReference>
<feature type="compositionally biased region" description="Acidic residues" evidence="7">
    <location>
        <begin position="89"/>
        <end position="100"/>
    </location>
</feature>
<feature type="domain" description="SH3" evidence="9">
    <location>
        <begin position="7"/>
        <end position="87"/>
    </location>
</feature>
<dbReference type="PANTHER" id="PTHR45653:SF10">
    <property type="entry name" value="MYOBLAST CITY, ISOFORM B"/>
    <property type="match status" value="1"/>
</dbReference>
<comment type="subcellular location">
    <subcellularLocation>
        <location evidence="1">Cytoplasm</location>
    </subcellularLocation>
</comment>
<dbReference type="PANTHER" id="PTHR45653">
    <property type="entry name" value="DEDICATOR OF CYTOKINESIS"/>
    <property type="match status" value="1"/>
</dbReference>
<dbReference type="Gene3D" id="2.30.30.40">
    <property type="entry name" value="SH3 Domains"/>
    <property type="match status" value="1"/>
</dbReference>
<feature type="compositionally biased region" description="Polar residues" evidence="7">
    <location>
        <begin position="472"/>
        <end position="483"/>
    </location>
</feature>
<dbReference type="GO" id="GO:0005737">
    <property type="term" value="C:cytoplasm"/>
    <property type="evidence" value="ECO:0007669"/>
    <property type="project" value="UniProtKB-SubCell"/>
</dbReference>
<dbReference type="PROSITE" id="PS50002">
    <property type="entry name" value="SH3"/>
    <property type="match status" value="1"/>
</dbReference>
<keyword evidence="13" id="KW-1185">Reference proteome</keyword>
<dbReference type="PROSITE" id="PS51651">
    <property type="entry name" value="DOCKER"/>
    <property type="match status" value="1"/>
</dbReference>
<dbReference type="RefSeq" id="XP_028470203.1">
    <property type="nucleotide sequence ID" value="XM_028607529.1"/>
</dbReference>
<dbReference type="GO" id="GO:0031267">
    <property type="term" value="F:small GTPase binding"/>
    <property type="evidence" value="ECO:0007669"/>
    <property type="project" value="TreeGrafter"/>
</dbReference>
<dbReference type="Proteomes" id="UP000272025">
    <property type="component" value="Unassembled WGS sequence"/>
</dbReference>
<evidence type="ECO:0000313" key="13">
    <source>
        <dbReference type="Proteomes" id="UP000272025"/>
    </source>
</evidence>
<dbReference type="GO" id="GO:0005886">
    <property type="term" value="C:plasma membrane"/>
    <property type="evidence" value="ECO:0007669"/>
    <property type="project" value="TreeGrafter"/>
</dbReference>
<dbReference type="PROSITE" id="PS51650">
    <property type="entry name" value="C2_DOCK"/>
    <property type="match status" value="1"/>
</dbReference>
<dbReference type="InterPro" id="IPR056372">
    <property type="entry name" value="TPR_DOCK"/>
</dbReference>
<keyword evidence="8" id="KW-0732">Signal</keyword>
<feature type="compositionally biased region" description="Basic and acidic residues" evidence="7">
    <location>
        <begin position="101"/>
        <end position="117"/>
    </location>
</feature>
<feature type="compositionally biased region" description="Basic and acidic residues" evidence="7">
    <location>
        <begin position="1940"/>
        <end position="1962"/>
    </location>
</feature>
<proteinExistence type="inferred from homology"/>
<feature type="compositionally biased region" description="Basic and acidic residues" evidence="7">
    <location>
        <begin position="126"/>
        <end position="138"/>
    </location>
</feature>
<feature type="region of interest" description="Disordered" evidence="7">
    <location>
        <begin position="411"/>
        <end position="456"/>
    </location>
</feature>
<feature type="compositionally biased region" description="Polar residues" evidence="7">
    <location>
        <begin position="418"/>
        <end position="428"/>
    </location>
</feature>
<dbReference type="InterPro" id="IPR043161">
    <property type="entry name" value="DOCK_C_lobe_A"/>
</dbReference>
<dbReference type="Pfam" id="PF16172">
    <property type="entry name" value="DOCK_N"/>
    <property type="match status" value="1"/>
</dbReference>
<evidence type="ECO:0000256" key="2">
    <source>
        <dbReference type="ARBA" id="ARBA00022443"/>
    </source>
</evidence>
<comment type="similarity">
    <text evidence="6">Belongs to the DOCK family.</text>
</comment>
<dbReference type="InterPro" id="IPR035892">
    <property type="entry name" value="C2_domain_sf"/>
</dbReference>
<dbReference type="OrthoDB" id="18896at2759"/>
<feature type="region of interest" description="Disordered" evidence="7">
    <location>
        <begin position="1859"/>
        <end position="1884"/>
    </location>
</feature>
<feature type="region of interest" description="Disordered" evidence="7">
    <location>
        <begin position="1920"/>
        <end position="2048"/>
    </location>
</feature>
<evidence type="ECO:0000256" key="7">
    <source>
        <dbReference type="SAM" id="MobiDB-lite"/>
    </source>
</evidence>
<feature type="compositionally biased region" description="Basic residues" evidence="7">
    <location>
        <begin position="2021"/>
        <end position="2036"/>
    </location>
</feature>
<keyword evidence="3" id="KW-0963">Cytoplasm</keyword>
<dbReference type="InterPro" id="IPR036028">
    <property type="entry name" value="SH3-like_dom_sf"/>
</dbReference>
<dbReference type="CDD" id="cd11684">
    <property type="entry name" value="DHR2_DOCK"/>
    <property type="match status" value="1"/>
</dbReference>
<organism evidence="12 13">
    <name type="scientific">Sodiomyces alkalinus (strain CBS 110278 / VKM F-3762 / F11)</name>
    <name type="common">Alkaliphilic filamentous fungus</name>
    <dbReference type="NCBI Taxonomy" id="1314773"/>
    <lineage>
        <taxon>Eukaryota</taxon>
        <taxon>Fungi</taxon>
        <taxon>Dikarya</taxon>
        <taxon>Ascomycota</taxon>
        <taxon>Pezizomycotina</taxon>
        <taxon>Sordariomycetes</taxon>
        <taxon>Hypocreomycetidae</taxon>
        <taxon>Glomerellales</taxon>
        <taxon>Plectosphaerellaceae</taxon>
        <taxon>Sodiomyces</taxon>
    </lineage>
</organism>
<dbReference type="GO" id="GO:0005085">
    <property type="term" value="F:guanyl-nucleotide exchange factor activity"/>
    <property type="evidence" value="ECO:0007669"/>
    <property type="project" value="InterPro"/>
</dbReference>
<accession>A0A3N2Q6S3</accession>
<evidence type="ECO:0000256" key="1">
    <source>
        <dbReference type="ARBA" id="ARBA00004496"/>
    </source>
</evidence>
<feature type="compositionally biased region" description="Basic and acidic residues" evidence="7">
    <location>
        <begin position="1999"/>
        <end position="2008"/>
    </location>
</feature>
<sequence>MPWQPLLRIAFAVATYPFAASGPADLPLEIGDELYIIEETPDGNWLRGYLVAPPSLLTGLTSVKGQTLEARVFSGIFPRSCVEIREFLGESEDTDDNSDATDDHQPRRDQRLVESDSAKSGLIGDADERRLPIQDRHRTGPPHRERRGRKIPRELPNGTRTSLSVPVKREPGAPRPPAPVPMLKIGDESPTSAAEPLIDEIASCLREWHSTNLHELLLTRQYSRLDQLSQLINSLYLSRQQLLHNVLANHELKKLREKTVWDLVRVNKLCGGEVIVRDPRERGRVLTGDDSVVETTKLQSMMSLLNEPPQPTLELTALHHLLVDVRGFAGASSEETSLALYLLTKSAGGQPVPLSETFTVQIPAGGTMGSLAKSGQLKTLFADLSAQDIGDVPSVETELYLVIQVRATQQVMGGGKPQSRSGQKSQPFSKEPPKPNSSSGKQTIRRSLMWGSKNSRTAFSRGREVAKLDALTEQQESGGVTQAESRDGYRPPSTAGSLSRTGSIDDSHVHHAMAERTVGVGILKLNSIMKQYDSIEQVVSIWSPSPSPSFASEKQGPEEDSDVLIRELLDSRSGRYEKSRRAERVQVQLKAFNHPDADALIKATPTLLSGVCKSSKMGFSGAPTKPRSDIYVTLDQATLSRHTLLSRFGGNPTAIPGNVHGNNLQVTLEVRNNQGKRIENCVFASSNSEGVSVWKSLAAEKGDSWNQTIRLSVSPRDVFTAHVVMLLSDAPNPPFAVAHMPLWNQQAFVRDGAHALLLYKLDENTSTAHGQASGKGGYLSVQWSARGDSEHSAEVTGPLATLRTHTYLCSTRFSQDKVVLGLLKWKEVPKEEVPKLLNHLIFVPEIEVVKLLSDVLDALFGILVEHSGNDEYEDLVFTALVRVLGIVHDRRFNLGPLVDQYAENRFNYPFATPCLVRSFTRLLENPTEPETSRKLRSTFKVVRHILKFITHARGQQKAKEAGIGLTTSSPGFTRHLRSIFKALDAMMRNPAPVLVGSQTLAVQHFHTWLPELSGLLTTEEILHVAIDFMDACSEVKGKLVLYKLVLVINYSKLDLFSHPEQKAALTANTVRWIEPHWGHQEQVTDLWKDQVRLCCSVLATQLDSLGPEIPDHIPKLIDSYLCIKAAPIQSRSRLSLLFPMSYPFTTKPITVADEITYDESLIELSAILSAVSNSPSGMQLELGEEDMSLLLENVLRVYMSILSGEAFPSHWLSVHIHHHKSIMGSLQYLSTIMLESFLPDPDDAEHFNTELWRAFFSTLLKLVGSPGLALETFPEQKRRAVWKIAGDVREHGAELLRRTWEAIGWDASPEERAKYGLQKLGGYQVQYVPTQVGPIVELCLSVHEGLRRMAVEVLQTMIVSEWTLGEDLSVIQTEMIDCLDQYFKSKPLTESILQKLFVSELLERFEPLSQVPDEPLYAAMRDLIGTVDEFLDLLVAVHSGDVTSEASHLINRLRLMEFLRDMQKEEIFIRYVHQLSTLQSESRNHTEAGLALRLHADLYDWDPARQVGALAEPEFPAQTHFERKERIYFEMIKHFEEGEAWNVALAAYKELQVQYETNVFDFAKLARTERAIATIYETISKSEKLVPKYFKVVYKGLGFPPSLRDKEFVFEGSPTERASAFTDRMQEQYPSAQIISGGDVDDAEGQYLVISAISPHRDLSHHVFQRSRVPQVIRDYLISSGPQAFSVSSKRNTSGPVTEHYAEKLVYTTADPFPTILRRSEIVHVDEIRLNAHQTGLERIVRKTQEMSTIEKRISEGDEENAQLLVDAVSVSVNANSENSVSCYRRLLPVPEMEDEEVELSPQDNAIRMALLDHAIMLKRCLATFSRSSNPALNRVHEELQRHFESTFAPEIAMFAPPQPLRETPVAPSPTWRRSTRFEPGSPPLSLTAAVMSNGLGILSEEASAVQPVSIRQGRGARLSLLGGRKKDQSSSPQTNGDRSGTHEKGETFSDRSKSMDKDQGARRSFFRSPANGPAEAEGTEWVITDSGGRQSSDVRSSTADKENDERPPSSGGNGMARMGSVRKRFSMLRLGKKSSRGNVLMGSVDEE</sequence>
<feature type="compositionally biased region" description="Polar residues" evidence="7">
    <location>
        <begin position="1988"/>
        <end position="1998"/>
    </location>
</feature>
<name>A0A3N2Q6S3_SODAK</name>
<evidence type="ECO:0000259" key="11">
    <source>
        <dbReference type="PROSITE" id="PS51651"/>
    </source>
</evidence>
<evidence type="ECO:0000256" key="8">
    <source>
        <dbReference type="SAM" id="SignalP"/>
    </source>
</evidence>
<dbReference type="CDD" id="cd08679">
    <property type="entry name" value="C2_DOCK180_related"/>
    <property type="match status" value="1"/>
</dbReference>
<evidence type="ECO:0000259" key="10">
    <source>
        <dbReference type="PROSITE" id="PS51650"/>
    </source>
</evidence>
<dbReference type="InterPro" id="IPR026791">
    <property type="entry name" value="DOCK"/>
</dbReference>
<dbReference type="EMBL" id="ML119051">
    <property type="protein sequence ID" value="ROT42397.1"/>
    <property type="molecule type" value="Genomic_DNA"/>
</dbReference>
<dbReference type="InterPro" id="IPR032376">
    <property type="entry name" value="DOCK_N"/>
</dbReference>
<feature type="domain" description="C2 DOCK-type" evidence="10">
    <location>
        <begin position="627"/>
        <end position="807"/>
    </location>
</feature>
<keyword evidence="2 5" id="KW-0728">SH3 domain</keyword>
<dbReference type="GO" id="GO:0007264">
    <property type="term" value="P:small GTPase-mediated signal transduction"/>
    <property type="evidence" value="ECO:0007669"/>
    <property type="project" value="InterPro"/>
</dbReference>
<feature type="region of interest" description="Disordered" evidence="7">
    <location>
        <begin position="469"/>
        <end position="504"/>
    </location>
</feature>
<feature type="compositionally biased region" description="Polar residues" evidence="7">
    <location>
        <begin position="1930"/>
        <end position="1939"/>
    </location>
</feature>